<evidence type="ECO:0000256" key="1">
    <source>
        <dbReference type="ARBA" id="ARBA00007391"/>
    </source>
</evidence>
<feature type="domain" description="OB" evidence="3">
    <location>
        <begin position="114"/>
        <end position="184"/>
    </location>
</feature>
<evidence type="ECO:0000313" key="5">
    <source>
        <dbReference type="Proteomes" id="UP001489897"/>
    </source>
</evidence>
<evidence type="ECO:0000256" key="2">
    <source>
        <dbReference type="ARBA" id="ARBA00017273"/>
    </source>
</evidence>
<dbReference type="Proteomes" id="UP001489897">
    <property type="component" value="Unassembled WGS sequence"/>
</dbReference>
<dbReference type="PANTHER" id="PTHR32294:SF4">
    <property type="entry name" value="ERROR-PRONE DNA POLYMERASE"/>
    <property type="match status" value="1"/>
</dbReference>
<reference evidence="4 5" key="1">
    <citation type="submission" date="2024-01" db="EMBL/GenBank/DDBJ databases">
        <title>The diversity of rhizobia nodulating Mimosa spp. in eleven states of Brazil covering several biomes is determined by host plant, location, and edaphic factors.</title>
        <authorList>
            <person name="Rouws L."/>
            <person name="Barauna A."/>
            <person name="Beukes C."/>
            <person name="De Faria S.M."/>
            <person name="Gross E."/>
            <person name="Dos Reis Junior F.B."/>
            <person name="Simon M."/>
            <person name="Maluk M."/>
            <person name="Odee D.W."/>
            <person name="Kenicer G."/>
            <person name="Young J.P.W."/>
            <person name="Reis V.M."/>
            <person name="Zilli J."/>
            <person name="James E.K."/>
        </authorList>
    </citation>
    <scope>NUCLEOTIDE SEQUENCE [LARGE SCALE GENOMIC DNA]</scope>
    <source>
        <strain evidence="4 5">JPY167</strain>
    </source>
</reference>
<organism evidence="4 5">
    <name type="scientific">Paraburkholderia ferrariae</name>
    <dbReference type="NCBI Taxonomy" id="386056"/>
    <lineage>
        <taxon>Bacteria</taxon>
        <taxon>Pseudomonadati</taxon>
        <taxon>Pseudomonadota</taxon>
        <taxon>Betaproteobacteria</taxon>
        <taxon>Burkholderiales</taxon>
        <taxon>Burkholderiaceae</taxon>
        <taxon>Paraburkholderia</taxon>
    </lineage>
</organism>
<dbReference type="RefSeq" id="WP_342950350.1">
    <property type="nucleotide sequence ID" value="NZ_JAYMRV010000034.1"/>
</dbReference>
<dbReference type="CDD" id="cd04485">
    <property type="entry name" value="DnaE_OBF"/>
    <property type="match status" value="1"/>
</dbReference>
<dbReference type="InterPro" id="IPR004365">
    <property type="entry name" value="NA-bd_OB_tRNA"/>
</dbReference>
<sequence length="201" mass="22215">SDLARRAQLDRRDLEVLAAANALRSLAGERRAALWQAVAAVPDRDLLRGATEDDETPELAPMSEGQEIVNDYRATGLTLGRHPLALLRPRLSKMRVAAADALMRYRNGQLARACGIVTVRQRPGTAKGVMFMTLEDETGTVNIIVWQSVLEKFRREALGSSLLAIYGVWQREGEVRHLVANRLVDLSALLGELPTVSRNFC</sequence>
<protein>
    <recommendedName>
        <fullName evidence="2">Error-prone DNA polymerase</fullName>
    </recommendedName>
</protein>
<dbReference type="PANTHER" id="PTHR32294">
    <property type="entry name" value="DNA POLYMERASE III SUBUNIT ALPHA"/>
    <property type="match status" value="1"/>
</dbReference>
<dbReference type="Pfam" id="PF01336">
    <property type="entry name" value="tRNA_anti-codon"/>
    <property type="match status" value="1"/>
</dbReference>
<proteinExistence type="inferred from homology"/>
<dbReference type="InterPro" id="IPR004805">
    <property type="entry name" value="DnaE2/DnaE/PolC"/>
</dbReference>
<comment type="caution">
    <text evidence="4">The sequence shown here is derived from an EMBL/GenBank/DDBJ whole genome shotgun (WGS) entry which is preliminary data.</text>
</comment>
<comment type="similarity">
    <text evidence="1">Belongs to the DNA polymerase type-C family. DnaE2 subfamily.</text>
</comment>
<keyword evidence="5" id="KW-1185">Reference proteome</keyword>
<feature type="non-terminal residue" evidence="4">
    <location>
        <position position="1"/>
    </location>
</feature>
<gene>
    <name evidence="4" type="ORF">VSR73_38360</name>
</gene>
<name>A0ABU9S3A1_9BURK</name>
<evidence type="ECO:0000313" key="4">
    <source>
        <dbReference type="EMBL" id="MEM5426795.1"/>
    </source>
</evidence>
<dbReference type="EMBL" id="JAYMRV010000034">
    <property type="protein sequence ID" value="MEM5426795.1"/>
    <property type="molecule type" value="Genomic_DNA"/>
</dbReference>
<accession>A0ABU9S3A1</accession>
<evidence type="ECO:0000259" key="3">
    <source>
        <dbReference type="Pfam" id="PF01336"/>
    </source>
</evidence>